<feature type="transmembrane region" description="Helical" evidence="1">
    <location>
        <begin position="126"/>
        <end position="142"/>
    </location>
</feature>
<proteinExistence type="predicted"/>
<dbReference type="OrthoDB" id="7408924at2"/>
<dbReference type="RefSeq" id="WP_115366167.1">
    <property type="nucleotide sequence ID" value="NZ_QBKA01000002.1"/>
</dbReference>
<keyword evidence="3" id="KW-1185">Reference proteome</keyword>
<accession>A0A369Q4T2</accession>
<protein>
    <submittedName>
        <fullName evidence="2">Uncharacterized protein</fullName>
    </submittedName>
</protein>
<evidence type="ECO:0000313" key="2">
    <source>
        <dbReference type="EMBL" id="RDC59901.1"/>
    </source>
</evidence>
<dbReference type="EMBL" id="QBKA01000002">
    <property type="protein sequence ID" value="RDC59901.1"/>
    <property type="molecule type" value="Genomic_DNA"/>
</dbReference>
<feature type="transmembrane region" description="Helical" evidence="1">
    <location>
        <begin position="94"/>
        <end position="114"/>
    </location>
</feature>
<sequence>MTGPDMHTQTAAVPTDGEAKLRTKRNRFWRYSTIAFVMSIFIGALNGWLLDQVKDGTLPMFALYILLGMMAAAFVWFTRDYFRRIDEFDLLDNLWANTIALYGTMIVFFGWFALHDVGVLRSPDPLWLVMITVGLLLLSYTARKLGWR</sequence>
<reference evidence="2 3" key="1">
    <citation type="submission" date="2018-04" db="EMBL/GenBank/DDBJ databases">
        <title>Altererythrobacter sp. HME9302 genome sequencing and assembly.</title>
        <authorList>
            <person name="Kang H."/>
            <person name="Kim H."/>
            <person name="Joh K."/>
        </authorList>
    </citation>
    <scope>NUCLEOTIDE SEQUENCE [LARGE SCALE GENOMIC DNA]</scope>
    <source>
        <strain evidence="2 3">HME9302</strain>
    </source>
</reference>
<evidence type="ECO:0000313" key="3">
    <source>
        <dbReference type="Proteomes" id="UP000253727"/>
    </source>
</evidence>
<comment type="caution">
    <text evidence="2">The sequence shown here is derived from an EMBL/GenBank/DDBJ whole genome shotgun (WGS) entry which is preliminary data.</text>
</comment>
<keyword evidence="1" id="KW-0812">Transmembrane</keyword>
<evidence type="ECO:0000256" key="1">
    <source>
        <dbReference type="SAM" id="Phobius"/>
    </source>
</evidence>
<dbReference type="Proteomes" id="UP000253727">
    <property type="component" value="Unassembled WGS sequence"/>
</dbReference>
<feature type="transmembrane region" description="Helical" evidence="1">
    <location>
        <begin position="28"/>
        <end position="49"/>
    </location>
</feature>
<name>A0A369Q4T2_9SPHN</name>
<gene>
    <name evidence="2" type="ORF">HME9302_01098</name>
</gene>
<keyword evidence="1" id="KW-1133">Transmembrane helix</keyword>
<organism evidence="2 3">
    <name type="scientific">Alteripontixanthobacter maritimus</name>
    <dbReference type="NCBI Taxonomy" id="2161824"/>
    <lineage>
        <taxon>Bacteria</taxon>
        <taxon>Pseudomonadati</taxon>
        <taxon>Pseudomonadota</taxon>
        <taxon>Alphaproteobacteria</taxon>
        <taxon>Sphingomonadales</taxon>
        <taxon>Erythrobacteraceae</taxon>
        <taxon>Alteripontixanthobacter</taxon>
    </lineage>
</organism>
<feature type="transmembrane region" description="Helical" evidence="1">
    <location>
        <begin position="61"/>
        <end position="82"/>
    </location>
</feature>
<keyword evidence="1" id="KW-0472">Membrane</keyword>
<dbReference type="AlphaFoldDB" id="A0A369Q4T2"/>